<dbReference type="GO" id="GO:0000976">
    <property type="term" value="F:transcription cis-regulatory region binding"/>
    <property type="evidence" value="ECO:0007669"/>
    <property type="project" value="TreeGrafter"/>
</dbReference>
<dbReference type="SUPFAM" id="SSF46689">
    <property type="entry name" value="Homeodomain-like"/>
    <property type="match status" value="1"/>
</dbReference>
<comment type="subcellular location">
    <subcellularLocation>
        <location evidence="1">Nucleus</location>
    </subcellularLocation>
</comment>
<evidence type="ECO:0000256" key="3">
    <source>
        <dbReference type="ARBA" id="ARBA00022771"/>
    </source>
</evidence>
<dbReference type="NCBIfam" id="TIGR01566">
    <property type="entry name" value="ZF_HD_prot_N"/>
    <property type="match status" value="1"/>
</dbReference>
<keyword evidence="8" id="KW-0804">Transcription</keyword>
<dbReference type="InterPro" id="IPR009057">
    <property type="entry name" value="Homeodomain-like_sf"/>
</dbReference>
<evidence type="ECO:0000256" key="4">
    <source>
        <dbReference type="ARBA" id="ARBA00022833"/>
    </source>
</evidence>
<dbReference type="PANTHER" id="PTHR31948:SF174">
    <property type="entry name" value="HOMEOBOX DOMAIN, ZF-HD CLASS PROTEIN"/>
    <property type="match status" value="1"/>
</dbReference>
<evidence type="ECO:0000313" key="11">
    <source>
        <dbReference type="EMBL" id="WVY97194.1"/>
    </source>
</evidence>
<organism evidence="11 12">
    <name type="scientific">Vigna mungo</name>
    <name type="common">Black gram</name>
    <name type="synonym">Phaseolus mungo</name>
    <dbReference type="NCBI Taxonomy" id="3915"/>
    <lineage>
        <taxon>Eukaryota</taxon>
        <taxon>Viridiplantae</taxon>
        <taxon>Streptophyta</taxon>
        <taxon>Embryophyta</taxon>
        <taxon>Tracheophyta</taxon>
        <taxon>Spermatophyta</taxon>
        <taxon>Magnoliopsida</taxon>
        <taxon>eudicotyledons</taxon>
        <taxon>Gunneridae</taxon>
        <taxon>Pentapetalae</taxon>
        <taxon>rosids</taxon>
        <taxon>fabids</taxon>
        <taxon>Fabales</taxon>
        <taxon>Fabaceae</taxon>
        <taxon>Papilionoideae</taxon>
        <taxon>50 kb inversion clade</taxon>
        <taxon>NPAAA clade</taxon>
        <taxon>indigoferoid/millettioid clade</taxon>
        <taxon>Phaseoleae</taxon>
        <taxon>Vigna</taxon>
    </lineage>
</organism>
<keyword evidence="2" id="KW-0479">Metal-binding</keyword>
<protein>
    <recommendedName>
        <fullName evidence="10">ZF-HD dimerization-type domain-containing protein</fullName>
    </recommendedName>
</protein>
<dbReference type="PROSITE" id="PS51523">
    <property type="entry name" value="ZF_HD_DIMER"/>
    <property type="match status" value="1"/>
</dbReference>
<feature type="domain" description="ZF-HD dimerization-type" evidence="10">
    <location>
        <begin position="20"/>
        <end position="69"/>
    </location>
</feature>
<dbReference type="Gene3D" id="1.10.10.60">
    <property type="entry name" value="Homeodomain-like"/>
    <property type="match status" value="1"/>
</dbReference>
<dbReference type="InterPro" id="IPR006456">
    <property type="entry name" value="ZF_HD_homeobox_Cys/His_dimer"/>
</dbReference>
<keyword evidence="12" id="KW-1185">Reference proteome</keyword>
<dbReference type="NCBIfam" id="TIGR01565">
    <property type="entry name" value="homeo_ZF_HD"/>
    <property type="match status" value="1"/>
</dbReference>
<sequence>MESNNLHADQRADKKIIIRYTECLKNHAASIGGNATDGCGEFIADGEEGTLEALRCSACNCHRNFHRKVSDEKDCENGMRKEVGNNATEKVKKRFRTKFTQEQKEKMFLFAERAGWRIQKLDESVVQNFCQEIGIKRRVLKVWIHNNKNTFAKRNPSTS</sequence>
<evidence type="ECO:0000256" key="2">
    <source>
        <dbReference type="ARBA" id="ARBA00022723"/>
    </source>
</evidence>
<dbReference type="Pfam" id="PF04770">
    <property type="entry name" value="ZF-HD_dimer"/>
    <property type="match status" value="1"/>
</dbReference>
<keyword evidence="5" id="KW-0805">Transcription regulation</keyword>
<dbReference type="GO" id="GO:0050793">
    <property type="term" value="P:regulation of developmental process"/>
    <property type="evidence" value="ECO:0007669"/>
    <property type="project" value="TreeGrafter"/>
</dbReference>
<evidence type="ECO:0000256" key="1">
    <source>
        <dbReference type="ARBA" id="ARBA00004123"/>
    </source>
</evidence>
<dbReference type="EMBL" id="CP144692">
    <property type="protein sequence ID" value="WVY97194.1"/>
    <property type="molecule type" value="Genomic_DNA"/>
</dbReference>
<dbReference type="GO" id="GO:0008270">
    <property type="term" value="F:zinc ion binding"/>
    <property type="evidence" value="ECO:0007669"/>
    <property type="project" value="UniProtKB-KW"/>
</dbReference>
<dbReference type="AlphaFoldDB" id="A0AAQ3MT76"/>
<dbReference type="GO" id="GO:0005634">
    <property type="term" value="C:nucleus"/>
    <property type="evidence" value="ECO:0007669"/>
    <property type="project" value="UniProtKB-SubCell"/>
</dbReference>
<dbReference type="InterPro" id="IPR006455">
    <property type="entry name" value="Homeodomain_ZF_HD"/>
</dbReference>
<evidence type="ECO:0000259" key="10">
    <source>
        <dbReference type="PROSITE" id="PS51523"/>
    </source>
</evidence>
<keyword evidence="6" id="KW-0238">DNA-binding</keyword>
<gene>
    <name evidence="11" type="ORF">V8G54_029345</name>
</gene>
<keyword evidence="7" id="KW-0371">Homeobox</keyword>
<keyword evidence="4" id="KW-0862">Zinc</keyword>
<accession>A0AAQ3MT76</accession>
<evidence type="ECO:0000256" key="5">
    <source>
        <dbReference type="ARBA" id="ARBA00023015"/>
    </source>
</evidence>
<reference evidence="11 12" key="1">
    <citation type="journal article" date="2023" name="Life. Sci Alliance">
        <title>Evolutionary insights into 3D genome organization and epigenetic landscape of Vigna mungo.</title>
        <authorList>
            <person name="Junaid A."/>
            <person name="Singh B."/>
            <person name="Bhatia S."/>
        </authorList>
    </citation>
    <scope>NUCLEOTIDE SEQUENCE [LARGE SCALE GENOMIC DNA]</scope>
    <source>
        <strain evidence="11">Urdbean</strain>
    </source>
</reference>
<evidence type="ECO:0000256" key="9">
    <source>
        <dbReference type="ARBA" id="ARBA00023242"/>
    </source>
</evidence>
<keyword evidence="3" id="KW-0863">Zinc-finger</keyword>
<dbReference type="GO" id="GO:0003700">
    <property type="term" value="F:DNA-binding transcription factor activity"/>
    <property type="evidence" value="ECO:0007669"/>
    <property type="project" value="TreeGrafter"/>
</dbReference>
<dbReference type="PANTHER" id="PTHR31948">
    <property type="entry name" value="ZINC-FINGER HOMEODOMAIN PROTEIN 2"/>
    <property type="match status" value="1"/>
</dbReference>
<evidence type="ECO:0000256" key="6">
    <source>
        <dbReference type="ARBA" id="ARBA00023125"/>
    </source>
</evidence>
<proteinExistence type="predicted"/>
<evidence type="ECO:0000313" key="12">
    <source>
        <dbReference type="Proteomes" id="UP001374535"/>
    </source>
</evidence>
<dbReference type="Proteomes" id="UP001374535">
    <property type="component" value="Chromosome 9"/>
</dbReference>
<name>A0AAQ3MT76_VIGMU</name>
<evidence type="ECO:0000256" key="8">
    <source>
        <dbReference type="ARBA" id="ARBA00023163"/>
    </source>
</evidence>
<keyword evidence="9" id="KW-0539">Nucleus</keyword>
<evidence type="ECO:0000256" key="7">
    <source>
        <dbReference type="ARBA" id="ARBA00023155"/>
    </source>
</evidence>
<dbReference type="FunFam" id="1.10.10.60:FF:000257">
    <property type="entry name" value="Zinc-finger homeodomain protein 2"/>
    <property type="match status" value="1"/>
</dbReference>